<protein>
    <submittedName>
        <fullName evidence="1">Proannomuricatin L</fullName>
    </submittedName>
</protein>
<accession>A0A5B9T6E8</accession>
<dbReference type="AlphaFoldDB" id="A0A5B9T6E8"/>
<proteinExistence type="predicted"/>
<organism evidence="1">
    <name type="scientific">Annona muricata</name>
    <name type="common">Soursop</name>
    <dbReference type="NCBI Taxonomy" id="13337"/>
    <lineage>
        <taxon>Eukaryota</taxon>
        <taxon>Viridiplantae</taxon>
        <taxon>Streptophyta</taxon>
        <taxon>Embryophyta</taxon>
        <taxon>Tracheophyta</taxon>
        <taxon>Spermatophyta</taxon>
        <taxon>Magnoliopsida</taxon>
        <taxon>Magnoliidae</taxon>
        <taxon>Magnoliales</taxon>
        <taxon>Annonaceae</taxon>
        <taxon>Annonoideae</taxon>
        <taxon>Annoneae</taxon>
        <taxon>Annona</taxon>
    </lineage>
</organism>
<dbReference type="EMBL" id="MK836465">
    <property type="protein sequence ID" value="QEG99587.1"/>
    <property type="molecule type" value="Genomic_DNA"/>
</dbReference>
<sequence precursor="true">MELVRVPDYSPSASHHHGSSGFFLHSQLPNNEGLGIYPVFVGHRWHLLSVYPYQV</sequence>
<name>A0A5B9T6E8_ANNMU</name>
<evidence type="ECO:0000313" key="1">
    <source>
        <dbReference type="EMBL" id="QEG99587.1"/>
    </source>
</evidence>
<gene>
    <name evidence="1" type="primary">PamL</name>
</gene>
<reference evidence="1" key="1">
    <citation type="journal article" date="2019" name="J. ISSAAS">
        <title>Novel cyclic peptides in seeds of Annona muricata are ribosomally synthesised.</title>
        <authorList>
            <person name="Fisher M.F."/>
            <person name="Zhang J."/>
            <person name="Berkowitz O."/>
            <person name="Whelan J."/>
            <person name="Mylne J.S."/>
        </authorList>
    </citation>
    <scope>NUCLEOTIDE SEQUENCE</scope>
</reference>